<evidence type="ECO:0000256" key="18">
    <source>
        <dbReference type="ARBA" id="ARBA00023180"/>
    </source>
</evidence>
<keyword evidence="26" id="KW-1185">Reference proteome</keyword>
<comment type="function">
    <text evidence="20">Pore-forming component of the membrane attack complex (MAC), a multiprotein complex activated by the complement cascade, which inserts into a target cell membrane and forms a pore, leading to target cell membrane rupture and cell lysis. The MAC is initiated by proteolytic cleavage of C5 into complement C5b in response to the classical, alternative, lectin and GZMK complement pathways. The complement pathways consist in a cascade of proteins that leads to phagocytosis and breakdown of pathogens and signaling that strengthens the adaptive immune system. Constitutes the pore-forming subunit of the MAC complex: during MAC assembly, C9 associates with the C5b8 intermediate complex, and polymerizes to complete the pore.</text>
</comment>
<evidence type="ECO:0000256" key="14">
    <source>
        <dbReference type="ARBA" id="ARBA00023058"/>
    </source>
</evidence>
<keyword evidence="23" id="KW-0732">Signal</keyword>
<keyword evidence="6" id="KW-0964">Secreted</keyword>
<feature type="disulfide bond" evidence="22">
    <location>
        <begin position="103"/>
        <end position="121"/>
    </location>
</feature>
<protein>
    <recommendedName>
        <fullName evidence="4">Complement component C9</fullName>
    </recommendedName>
</protein>
<keyword evidence="13" id="KW-0180">Complement pathway</keyword>
<dbReference type="InterPro" id="IPR020863">
    <property type="entry name" value="MACPF_CS"/>
</dbReference>
<feature type="signal peptide" evidence="23">
    <location>
        <begin position="1"/>
        <end position="25"/>
    </location>
</feature>
<keyword evidence="9" id="KW-0399">Innate immunity</keyword>
<accession>A0AAV7DPB7</accession>
<evidence type="ECO:0000256" key="22">
    <source>
        <dbReference type="PROSITE-ProRule" id="PRU00124"/>
    </source>
</evidence>
<dbReference type="AlphaFoldDB" id="A0AAV7DPB7"/>
<dbReference type="GO" id="GO:0006958">
    <property type="term" value="P:complement activation, classical pathway"/>
    <property type="evidence" value="ECO:0007669"/>
    <property type="project" value="UniProtKB-KW"/>
</dbReference>
<comment type="subunit">
    <text evidence="21">Homooligomer; about 20 C9 chains oligomerize to give rise to a huge beta-barrel that forms a 100 Angstrom diameter pore in target membranes. Component of the membrane attack complex (MAC), composed of complement C5b, C6, C7, C8A, C8B, C8G and multiple copies of the pore-forming subunit C9.</text>
</comment>
<keyword evidence="11" id="KW-0204">Cytolysis</keyword>
<dbReference type="CDD" id="cd00112">
    <property type="entry name" value="LDLa"/>
    <property type="match status" value="1"/>
</dbReference>
<dbReference type="EMBL" id="WNYA01000001">
    <property type="protein sequence ID" value="KAG8599013.1"/>
    <property type="molecule type" value="Genomic_DNA"/>
</dbReference>
<dbReference type="PRINTS" id="PR00764">
    <property type="entry name" value="COMPLEMENTC9"/>
</dbReference>
<dbReference type="Pfam" id="PF01823">
    <property type="entry name" value="MACPF"/>
    <property type="match status" value="1"/>
</dbReference>
<evidence type="ECO:0000256" key="20">
    <source>
        <dbReference type="ARBA" id="ARBA00093294"/>
    </source>
</evidence>
<dbReference type="InterPro" id="IPR036055">
    <property type="entry name" value="LDL_receptor-like_sf"/>
</dbReference>
<evidence type="ECO:0000256" key="15">
    <source>
        <dbReference type="ARBA" id="ARBA00023136"/>
    </source>
</evidence>
<keyword evidence="18" id="KW-0325">Glycoprotein</keyword>
<dbReference type="InterPro" id="IPR009030">
    <property type="entry name" value="Growth_fac_rcpt_cys_sf"/>
</dbReference>
<evidence type="ECO:0000256" key="6">
    <source>
        <dbReference type="ARBA" id="ARBA00022525"/>
    </source>
</evidence>
<evidence type="ECO:0000256" key="1">
    <source>
        <dbReference type="ARBA" id="ARBA00004276"/>
    </source>
</evidence>
<evidence type="ECO:0000256" key="12">
    <source>
        <dbReference type="ARBA" id="ARBA00022859"/>
    </source>
</evidence>
<dbReference type="InterPro" id="IPR002172">
    <property type="entry name" value="LDrepeatLR_classA_rpt"/>
</dbReference>
<evidence type="ECO:0000259" key="24">
    <source>
        <dbReference type="PROSITE" id="PS51412"/>
    </source>
</evidence>
<keyword evidence="19" id="KW-1053">Target membrane</keyword>
<evidence type="ECO:0000256" key="4">
    <source>
        <dbReference type="ARBA" id="ARBA00018261"/>
    </source>
</evidence>
<gene>
    <name evidence="25" type="ORF">GDO81_002840</name>
</gene>
<reference evidence="25" key="1">
    <citation type="thesis" date="2020" institute="ProQuest LLC" country="789 East Eisenhower Parkway, Ann Arbor, MI, USA">
        <title>Comparative Genomics and Chromosome Evolution.</title>
        <authorList>
            <person name="Mudd A.B."/>
        </authorList>
    </citation>
    <scope>NUCLEOTIDE SEQUENCE</scope>
    <source>
        <strain evidence="25">237g6f4</strain>
        <tissue evidence="25">Blood</tissue>
    </source>
</reference>
<dbReference type="InterPro" id="IPR020864">
    <property type="entry name" value="MACPF"/>
</dbReference>
<keyword evidence="10" id="KW-0812">Transmembrane</keyword>
<comment type="caution">
    <text evidence="25">The sequence shown here is derived from an EMBL/GenBank/DDBJ whole genome shotgun (WGS) entry which is preliminary data.</text>
</comment>
<keyword evidence="7" id="KW-0245">EGF-like domain</keyword>
<dbReference type="Pfam" id="PF00090">
    <property type="entry name" value="TSP_1"/>
    <property type="match status" value="2"/>
</dbReference>
<dbReference type="PROSITE" id="PS50068">
    <property type="entry name" value="LDLRA_2"/>
    <property type="match status" value="1"/>
</dbReference>
<evidence type="ECO:0000256" key="17">
    <source>
        <dbReference type="ARBA" id="ARBA00023162"/>
    </source>
</evidence>
<dbReference type="Gene3D" id="4.10.400.10">
    <property type="entry name" value="Low-density Lipoprotein Receptor"/>
    <property type="match status" value="1"/>
</dbReference>
<evidence type="ECO:0000256" key="3">
    <source>
        <dbReference type="ARBA" id="ARBA00009214"/>
    </source>
</evidence>
<dbReference type="PANTHER" id="PTHR45742">
    <property type="entry name" value="COMPLEMENT COMPONENT C6"/>
    <property type="match status" value="1"/>
</dbReference>
<evidence type="ECO:0000256" key="5">
    <source>
        <dbReference type="ARBA" id="ARBA00022452"/>
    </source>
</evidence>
<dbReference type="SUPFAM" id="SSF57184">
    <property type="entry name" value="Growth factor receptor domain"/>
    <property type="match status" value="1"/>
</dbReference>
<evidence type="ECO:0000256" key="19">
    <source>
        <dbReference type="ARBA" id="ARBA00023298"/>
    </source>
</evidence>
<comment type="similarity">
    <text evidence="3">Belongs to the complement C6/C7/C8/C9 family.</text>
</comment>
<keyword evidence="5" id="KW-1134">Transmembrane beta strand</keyword>
<sequence length="593" mass="65788">MAAVLRLLWLSLLACLFLVPGDISSKEEDSAAPPPSVDCEMGDWTEWSECDPCTRLKYRSRSYIKFAQYGGEKCLGALGEHQRCKPDVKCEDFEIDCGKDFQCDSGRCIKRKLLCNGESDCRDVTDEDDCDDKKQPKAICKKEYELSEIGRTAGSGFNYLGVQTVGNPFDNEFFNGLCDRVRDGNTRTYYRKAWNVAALNYQTKADKTFTTETYEDSVSLLTEVLNEKTLDLDISLTVKVTPDSSSRLNGSKITGNVGINASRNESIKAIKEYSSKKNKVFLRVSGAIQLGTFQMRTRGTTLSTTFIEDLNALPSSYQKGEYFAFIEMYGTHYSSSGTVGGKYELVYVLDSIAMKSKEITTETVTQCLGFDAGISVEAKGVDVAAKVKPKICENIGSRKKGDTDSPAVIENIISFVEGGTVNFATLLDEKITRKNPDVDVEYFMKWASSLVDAPAIINRKLSPIYTLVPVDLKDAYKKTKNLERALEDYMDEYSVCKCQPCQNGGTVVVIDGECACKCTKFYKGLACEELKDPKFGGQHYPVNAGWSCWKSSKSCINEEETRTRTCNNPAPQPGGKPCVGESVRKVPCQENIK</sequence>
<dbReference type="GO" id="GO:0031640">
    <property type="term" value="P:killing of cells of another organism"/>
    <property type="evidence" value="ECO:0007669"/>
    <property type="project" value="UniProtKB-KW"/>
</dbReference>
<dbReference type="Proteomes" id="UP000824782">
    <property type="component" value="Unassembled WGS sequence"/>
</dbReference>
<dbReference type="Gene3D" id="2.20.100.10">
    <property type="entry name" value="Thrombospondin type-1 (TSP1) repeat"/>
    <property type="match status" value="2"/>
</dbReference>
<keyword evidence="14" id="KW-0473">Membrane attack complex</keyword>
<dbReference type="GO" id="GO:0005576">
    <property type="term" value="C:extracellular region"/>
    <property type="evidence" value="ECO:0007669"/>
    <property type="project" value="UniProtKB-SubCell"/>
</dbReference>
<dbReference type="InterPro" id="IPR023415">
    <property type="entry name" value="LDLR_class-A_CS"/>
</dbReference>
<dbReference type="InterPro" id="IPR000884">
    <property type="entry name" value="TSP1_rpt"/>
</dbReference>
<name>A0AAV7DPB7_ENGPU</name>
<proteinExistence type="inferred from homology"/>
<evidence type="ECO:0000256" key="13">
    <source>
        <dbReference type="ARBA" id="ARBA00022875"/>
    </source>
</evidence>
<evidence type="ECO:0000256" key="16">
    <source>
        <dbReference type="ARBA" id="ARBA00023157"/>
    </source>
</evidence>
<evidence type="ECO:0000256" key="11">
    <source>
        <dbReference type="ARBA" id="ARBA00022852"/>
    </source>
</evidence>
<keyword evidence="15" id="KW-0472">Membrane</keyword>
<keyword evidence="16 22" id="KW-1015">Disulfide bond</keyword>
<dbReference type="GO" id="GO:0006957">
    <property type="term" value="P:complement activation, alternative pathway"/>
    <property type="evidence" value="ECO:0007669"/>
    <property type="project" value="UniProtKB-KW"/>
</dbReference>
<dbReference type="PROSITE" id="PS50092">
    <property type="entry name" value="TSP1"/>
    <property type="match status" value="2"/>
</dbReference>
<evidence type="ECO:0000256" key="21">
    <source>
        <dbReference type="ARBA" id="ARBA00093512"/>
    </source>
</evidence>
<evidence type="ECO:0000256" key="10">
    <source>
        <dbReference type="ARBA" id="ARBA00022692"/>
    </source>
</evidence>
<dbReference type="PANTHER" id="PTHR45742:SF3">
    <property type="entry name" value="COMPLEMENT COMPONENT C9"/>
    <property type="match status" value="1"/>
</dbReference>
<keyword evidence="17" id="KW-0179">Complement alternate pathway</keyword>
<evidence type="ECO:0000313" key="25">
    <source>
        <dbReference type="EMBL" id="KAG8599013.1"/>
    </source>
</evidence>
<evidence type="ECO:0000313" key="26">
    <source>
        <dbReference type="Proteomes" id="UP000824782"/>
    </source>
</evidence>
<keyword evidence="12" id="KW-0391">Immunity</keyword>
<dbReference type="SMART" id="SM00192">
    <property type="entry name" value="LDLa"/>
    <property type="match status" value="1"/>
</dbReference>
<evidence type="ECO:0000256" key="23">
    <source>
        <dbReference type="SAM" id="SignalP"/>
    </source>
</evidence>
<comment type="subcellular location">
    <subcellularLocation>
        <location evidence="2">Secreted</location>
    </subcellularLocation>
    <subcellularLocation>
        <location evidence="1">Target cell membrane</location>
        <topology evidence="1">Multi-pass membrane protein</topology>
    </subcellularLocation>
</comment>
<feature type="disulfide bond" evidence="22">
    <location>
        <begin position="115"/>
        <end position="130"/>
    </location>
</feature>
<evidence type="ECO:0000256" key="7">
    <source>
        <dbReference type="ARBA" id="ARBA00022536"/>
    </source>
</evidence>
<dbReference type="PROSITE" id="PS00279">
    <property type="entry name" value="MACPF_1"/>
    <property type="match status" value="1"/>
</dbReference>
<organism evidence="25 26">
    <name type="scientific">Engystomops pustulosus</name>
    <name type="common">Tungara frog</name>
    <name type="synonym">Physalaemus pustulosus</name>
    <dbReference type="NCBI Taxonomy" id="76066"/>
    <lineage>
        <taxon>Eukaryota</taxon>
        <taxon>Metazoa</taxon>
        <taxon>Chordata</taxon>
        <taxon>Craniata</taxon>
        <taxon>Vertebrata</taxon>
        <taxon>Euteleostomi</taxon>
        <taxon>Amphibia</taxon>
        <taxon>Batrachia</taxon>
        <taxon>Anura</taxon>
        <taxon>Neobatrachia</taxon>
        <taxon>Hyloidea</taxon>
        <taxon>Leptodactylidae</taxon>
        <taxon>Leiuperinae</taxon>
        <taxon>Engystomops</taxon>
    </lineage>
</organism>
<comment type="caution">
    <text evidence="22">Lacks conserved residue(s) required for the propagation of feature annotation.</text>
</comment>
<feature type="chain" id="PRO_5043888260" description="Complement component C9" evidence="23">
    <location>
        <begin position="26"/>
        <end position="593"/>
    </location>
</feature>
<dbReference type="SUPFAM" id="SSF82895">
    <property type="entry name" value="TSP-1 type 1 repeat"/>
    <property type="match status" value="2"/>
</dbReference>
<dbReference type="Gene3D" id="2.10.25.10">
    <property type="entry name" value="Laminin"/>
    <property type="match status" value="1"/>
</dbReference>
<keyword evidence="8" id="KW-1052">Target cell membrane</keyword>
<dbReference type="PROSITE" id="PS51412">
    <property type="entry name" value="MACPF_2"/>
    <property type="match status" value="1"/>
</dbReference>
<evidence type="ECO:0000256" key="2">
    <source>
        <dbReference type="ARBA" id="ARBA00004613"/>
    </source>
</evidence>
<dbReference type="GO" id="GO:0044218">
    <property type="term" value="C:other organism cell membrane"/>
    <property type="evidence" value="ECO:0007669"/>
    <property type="project" value="UniProtKB-KW"/>
</dbReference>
<dbReference type="SMART" id="SM00209">
    <property type="entry name" value="TSP1"/>
    <property type="match status" value="2"/>
</dbReference>
<feature type="domain" description="MACPF" evidence="24">
    <location>
        <begin position="136"/>
        <end position="497"/>
    </location>
</feature>
<dbReference type="Pfam" id="PF00057">
    <property type="entry name" value="Ldl_recept_a"/>
    <property type="match status" value="1"/>
</dbReference>
<dbReference type="GO" id="GO:0005579">
    <property type="term" value="C:membrane attack complex"/>
    <property type="evidence" value="ECO:0007669"/>
    <property type="project" value="UniProtKB-KW"/>
</dbReference>
<dbReference type="PROSITE" id="PS01209">
    <property type="entry name" value="LDLRA_1"/>
    <property type="match status" value="1"/>
</dbReference>
<evidence type="ECO:0000256" key="9">
    <source>
        <dbReference type="ARBA" id="ARBA00022588"/>
    </source>
</evidence>
<dbReference type="InterPro" id="IPR001862">
    <property type="entry name" value="MAC_perforin"/>
</dbReference>
<dbReference type="InterPro" id="IPR036383">
    <property type="entry name" value="TSP1_rpt_sf"/>
</dbReference>
<dbReference type="SMART" id="SM00457">
    <property type="entry name" value="MACPF"/>
    <property type="match status" value="1"/>
</dbReference>
<evidence type="ECO:0000256" key="8">
    <source>
        <dbReference type="ARBA" id="ARBA00022537"/>
    </source>
</evidence>